<evidence type="ECO:0000256" key="1">
    <source>
        <dbReference type="SAM" id="Phobius"/>
    </source>
</evidence>
<keyword evidence="1" id="KW-1133">Transmembrane helix</keyword>
<proteinExistence type="predicted"/>
<evidence type="ECO:0000313" key="2">
    <source>
        <dbReference type="EMBL" id="OGC42939.1"/>
    </source>
</evidence>
<dbReference type="Proteomes" id="UP000177025">
    <property type="component" value="Unassembled WGS sequence"/>
</dbReference>
<protein>
    <submittedName>
        <fullName evidence="2">Uncharacterized protein</fullName>
    </submittedName>
</protein>
<name>A0A1F4UDE3_UNCW3</name>
<keyword evidence="1" id="KW-0472">Membrane</keyword>
<sequence length="65" mass="7667">MNSINCRDIVNIRNDCTDIEQITRIFILIIGILAIIDILCRLIMIHGIQDRFKMILKSEYFNKEV</sequence>
<accession>A0A1F4UDE3</accession>
<dbReference type="AlphaFoldDB" id="A0A1F4UDE3"/>
<feature type="transmembrane region" description="Helical" evidence="1">
    <location>
        <begin position="25"/>
        <end position="44"/>
    </location>
</feature>
<keyword evidence="1" id="KW-0812">Transmembrane</keyword>
<reference evidence="2 3" key="1">
    <citation type="journal article" date="2016" name="Nat. Commun.">
        <title>Thousands of microbial genomes shed light on interconnected biogeochemical processes in an aquifer system.</title>
        <authorList>
            <person name="Anantharaman K."/>
            <person name="Brown C.T."/>
            <person name="Hug L.A."/>
            <person name="Sharon I."/>
            <person name="Castelle C.J."/>
            <person name="Probst A.J."/>
            <person name="Thomas B.C."/>
            <person name="Singh A."/>
            <person name="Wilkins M.J."/>
            <person name="Karaoz U."/>
            <person name="Brodie E.L."/>
            <person name="Williams K.H."/>
            <person name="Hubbard S.S."/>
            <person name="Banfield J.F."/>
        </authorList>
    </citation>
    <scope>NUCLEOTIDE SEQUENCE [LARGE SCALE GENOMIC DNA]</scope>
</reference>
<dbReference type="EMBL" id="MEUM01000044">
    <property type="protein sequence ID" value="OGC42939.1"/>
    <property type="molecule type" value="Genomic_DNA"/>
</dbReference>
<gene>
    <name evidence="2" type="ORF">A2Y85_00845</name>
</gene>
<organism evidence="2 3">
    <name type="scientific">candidate division WOR-3 bacterium RBG_13_43_14</name>
    <dbReference type="NCBI Taxonomy" id="1802590"/>
    <lineage>
        <taxon>Bacteria</taxon>
        <taxon>Bacteria division WOR-3</taxon>
    </lineage>
</organism>
<evidence type="ECO:0000313" key="3">
    <source>
        <dbReference type="Proteomes" id="UP000177025"/>
    </source>
</evidence>
<comment type="caution">
    <text evidence="2">The sequence shown here is derived from an EMBL/GenBank/DDBJ whole genome shotgun (WGS) entry which is preliminary data.</text>
</comment>